<dbReference type="RefSeq" id="XP_019043467.1">
    <property type="nucleotide sequence ID" value="XM_019194631.1"/>
</dbReference>
<evidence type="ECO:0000313" key="2">
    <source>
        <dbReference type="EMBL" id="WVW86852.1"/>
    </source>
</evidence>
<dbReference type="Proteomes" id="UP000092730">
    <property type="component" value="Chromosome 8"/>
</dbReference>
<reference evidence="1" key="1">
    <citation type="submission" date="2013-07" db="EMBL/GenBank/DDBJ databases">
        <title>The Genome Sequence of Cryptococcus bestiolae CBS10118.</title>
        <authorList>
            <consortium name="The Broad Institute Genome Sequencing Platform"/>
            <person name="Cuomo C."/>
            <person name="Litvintseva A."/>
            <person name="Chen Y."/>
            <person name="Heitman J."/>
            <person name="Sun S."/>
            <person name="Springer D."/>
            <person name="Dromer F."/>
            <person name="Young S.K."/>
            <person name="Zeng Q."/>
            <person name="Gargeya S."/>
            <person name="Fitzgerald M."/>
            <person name="Abouelleil A."/>
            <person name="Alvarado L."/>
            <person name="Berlin A.M."/>
            <person name="Chapman S.B."/>
            <person name="Dewar J."/>
            <person name="Goldberg J."/>
            <person name="Griggs A."/>
            <person name="Gujja S."/>
            <person name="Hansen M."/>
            <person name="Howarth C."/>
            <person name="Imamovic A."/>
            <person name="Larimer J."/>
            <person name="McCowan C."/>
            <person name="Murphy C."/>
            <person name="Pearson M."/>
            <person name="Priest M."/>
            <person name="Roberts A."/>
            <person name="Saif S."/>
            <person name="Shea T."/>
            <person name="Sykes S."/>
            <person name="Wortman J."/>
            <person name="Nusbaum C."/>
            <person name="Birren B."/>
        </authorList>
    </citation>
    <scope>NUCLEOTIDE SEQUENCE [LARGE SCALE GENOMIC DNA]</scope>
    <source>
        <strain evidence="1">CBS 10118</strain>
    </source>
</reference>
<name>A0A1B9FUF5_9TREE</name>
<evidence type="ECO:0000313" key="1">
    <source>
        <dbReference type="EMBL" id="OCF22397.1"/>
    </source>
</evidence>
<keyword evidence="3" id="KW-1185">Reference proteome</keyword>
<dbReference type="GeneID" id="30212444"/>
<dbReference type="KEGG" id="kbi:30212444"/>
<organism evidence="1">
    <name type="scientific">Kwoniella bestiolae CBS 10118</name>
    <dbReference type="NCBI Taxonomy" id="1296100"/>
    <lineage>
        <taxon>Eukaryota</taxon>
        <taxon>Fungi</taxon>
        <taxon>Dikarya</taxon>
        <taxon>Basidiomycota</taxon>
        <taxon>Agaricomycotina</taxon>
        <taxon>Tremellomycetes</taxon>
        <taxon>Tremellales</taxon>
        <taxon>Cryptococcaceae</taxon>
        <taxon>Kwoniella</taxon>
    </lineage>
</organism>
<dbReference type="VEuPathDB" id="FungiDB:I302_08045"/>
<reference evidence="1" key="3">
    <citation type="submission" date="2014-01" db="EMBL/GenBank/DDBJ databases">
        <title>Evolution of pathogenesis and genome organization in the Tremellales.</title>
        <authorList>
            <person name="Cuomo C."/>
            <person name="Litvintseva A."/>
            <person name="Heitman J."/>
            <person name="Chen Y."/>
            <person name="Sun S."/>
            <person name="Springer D."/>
            <person name="Dromer F."/>
            <person name="Young S."/>
            <person name="Zeng Q."/>
            <person name="Chapman S."/>
            <person name="Gujja S."/>
            <person name="Saif S."/>
            <person name="Birren B."/>
        </authorList>
    </citation>
    <scope>NUCLEOTIDE SEQUENCE</scope>
    <source>
        <strain evidence="1">CBS 10118</strain>
    </source>
</reference>
<evidence type="ECO:0000313" key="3">
    <source>
        <dbReference type="Proteomes" id="UP000092730"/>
    </source>
</evidence>
<reference evidence="2" key="2">
    <citation type="submission" date="2013-07" db="EMBL/GenBank/DDBJ databases">
        <authorList>
            <consortium name="The Broad Institute Genome Sequencing Platform"/>
            <person name="Cuomo C."/>
            <person name="Litvintseva A."/>
            <person name="Chen Y."/>
            <person name="Heitman J."/>
            <person name="Sun S."/>
            <person name="Springer D."/>
            <person name="Dromer F."/>
            <person name="Young S.K."/>
            <person name="Zeng Q."/>
            <person name="Gargeya S."/>
            <person name="Fitzgerald M."/>
            <person name="Abouelleil A."/>
            <person name="Alvarado L."/>
            <person name="Berlin A.M."/>
            <person name="Chapman S.B."/>
            <person name="Dewar J."/>
            <person name="Goldberg J."/>
            <person name="Griggs A."/>
            <person name="Gujja S."/>
            <person name="Hansen M."/>
            <person name="Howarth C."/>
            <person name="Imamovic A."/>
            <person name="Larimer J."/>
            <person name="McCowan C."/>
            <person name="Murphy C."/>
            <person name="Pearson M."/>
            <person name="Priest M."/>
            <person name="Roberts A."/>
            <person name="Saif S."/>
            <person name="Shea T."/>
            <person name="Sykes S."/>
            <person name="Wortman J."/>
            <person name="Nusbaum C."/>
            <person name="Birren B."/>
        </authorList>
    </citation>
    <scope>NUCLEOTIDE SEQUENCE</scope>
    <source>
        <strain evidence="2">CBS 10118</strain>
    </source>
</reference>
<dbReference type="EMBL" id="KI894025">
    <property type="protein sequence ID" value="OCF22397.1"/>
    <property type="molecule type" value="Genomic_DNA"/>
</dbReference>
<sequence length="424" mass="46961">MAAPRQLIPREDDQYVVPLTAPLQADSSQHEQSADDYLQTVANLPGIWDYWSTAAPFTNPLTHGGMTVHASTADPFATTTSYRTRPDLSSPGYLFMSVYPSVVGSGRVDETDLQGYIPQRDFSTTAESAAMPRQQLSREHGIDEEVEAYPVGINSLKRRAATEDTFFPRKDPKLSFPQNGLTELSPQAQPPSAQPYFNHDPTIDPSITNPFWAQFDLEGPWWSTTVSIPSGIMPGPTSSYSECQISREQNVDGKRVVLGASLRFFLNSKAKNLGSSGTNNRCQLSREGQSDTFTFTKYGKPYDEIAAPIQNGSRSTEGYYKGDWSSRLSVTVPDYSNDTIDVQSITFRDLRATSTPRDTSRAAMLHNLFCVSNPVRASDGTGRYEFETAQGEYEVHIPCEAKVARPKRELDAVFSIMLKTTLAE</sequence>
<gene>
    <name evidence="1" type="ORF">I302_08045</name>
    <name evidence="2" type="ORF">I302_108907</name>
</gene>
<protein>
    <submittedName>
        <fullName evidence="1">Uncharacterized protein</fullName>
    </submittedName>
</protein>
<dbReference type="EMBL" id="CP144548">
    <property type="protein sequence ID" value="WVW86852.1"/>
    <property type="molecule type" value="Genomic_DNA"/>
</dbReference>
<accession>A0A1B9FUF5</accession>
<dbReference type="AlphaFoldDB" id="A0A1B9FUF5"/>
<proteinExistence type="predicted"/>
<reference evidence="2" key="4">
    <citation type="submission" date="2024-02" db="EMBL/GenBank/DDBJ databases">
        <title>Comparative genomics of Cryptococcus and Kwoniella reveals pathogenesis evolution and contrasting modes of karyotype evolution via chromosome fusion or intercentromeric recombination.</title>
        <authorList>
            <person name="Coelho M.A."/>
            <person name="David-Palma M."/>
            <person name="Shea T."/>
            <person name="Bowers K."/>
            <person name="McGinley-Smith S."/>
            <person name="Mohammad A.W."/>
            <person name="Gnirke A."/>
            <person name="Yurkov A.M."/>
            <person name="Nowrousian M."/>
            <person name="Sun S."/>
            <person name="Cuomo C.A."/>
            <person name="Heitman J."/>
        </authorList>
    </citation>
    <scope>NUCLEOTIDE SEQUENCE</scope>
    <source>
        <strain evidence="2">CBS 10118</strain>
    </source>
</reference>